<evidence type="ECO:0000313" key="1">
    <source>
        <dbReference type="EMBL" id="EOB00406.1"/>
    </source>
</evidence>
<reference evidence="2" key="1">
    <citation type="journal article" date="2013" name="Nat. Genet.">
        <title>The duck genome and transcriptome provide insight into an avian influenza virus reservoir species.</title>
        <authorList>
            <person name="Huang Y."/>
            <person name="Li Y."/>
            <person name="Burt D.W."/>
            <person name="Chen H."/>
            <person name="Zhang Y."/>
            <person name="Qian W."/>
            <person name="Kim H."/>
            <person name="Gan S."/>
            <person name="Zhao Y."/>
            <person name="Li J."/>
            <person name="Yi K."/>
            <person name="Feng H."/>
            <person name="Zhu P."/>
            <person name="Li B."/>
            <person name="Liu Q."/>
            <person name="Fairley S."/>
            <person name="Magor K.E."/>
            <person name="Du Z."/>
            <person name="Hu X."/>
            <person name="Goodman L."/>
            <person name="Tafer H."/>
            <person name="Vignal A."/>
            <person name="Lee T."/>
            <person name="Kim K.W."/>
            <person name="Sheng Z."/>
            <person name="An Y."/>
            <person name="Searle S."/>
            <person name="Herrero J."/>
            <person name="Groenen M.A."/>
            <person name="Crooijmans R.P."/>
            <person name="Faraut T."/>
            <person name="Cai Q."/>
            <person name="Webster R.G."/>
            <person name="Aldridge J.R."/>
            <person name="Warren W.C."/>
            <person name="Bartschat S."/>
            <person name="Kehr S."/>
            <person name="Marz M."/>
            <person name="Stadler P.F."/>
            <person name="Smith J."/>
            <person name="Kraus R.H."/>
            <person name="Zhao Y."/>
            <person name="Ren L."/>
            <person name="Fei J."/>
            <person name="Morisson M."/>
            <person name="Kaiser P."/>
            <person name="Griffin D.K."/>
            <person name="Rao M."/>
            <person name="Pitel F."/>
            <person name="Wang J."/>
            <person name="Li N."/>
        </authorList>
    </citation>
    <scope>NUCLEOTIDE SEQUENCE [LARGE SCALE GENOMIC DNA]</scope>
</reference>
<organism evidence="1 2">
    <name type="scientific">Anas platyrhynchos</name>
    <name type="common">Mallard</name>
    <name type="synonym">Anas boschas</name>
    <dbReference type="NCBI Taxonomy" id="8839"/>
    <lineage>
        <taxon>Eukaryota</taxon>
        <taxon>Metazoa</taxon>
        <taxon>Chordata</taxon>
        <taxon>Craniata</taxon>
        <taxon>Vertebrata</taxon>
        <taxon>Euteleostomi</taxon>
        <taxon>Archelosauria</taxon>
        <taxon>Archosauria</taxon>
        <taxon>Dinosauria</taxon>
        <taxon>Saurischia</taxon>
        <taxon>Theropoda</taxon>
        <taxon>Coelurosauria</taxon>
        <taxon>Aves</taxon>
        <taxon>Neognathae</taxon>
        <taxon>Galloanserae</taxon>
        <taxon>Anseriformes</taxon>
        <taxon>Anatidae</taxon>
        <taxon>Anatinae</taxon>
        <taxon>Anas</taxon>
    </lineage>
</organism>
<evidence type="ECO:0000313" key="2">
    <source>
        <dbReference type="Proteomes" id="UP000296049"/>
    </source>
</evidence>
<protein>
    <submittedName>
        <fullName evidence="1">Uncharacterized protein</fullName>
    </submittedName>
</protein>
<gene>
    <name evidence="1" type="ORF">Anapl_00714</name>
</gene>
<keyword evidence="2" id="KW-1185">Reference proteome</keyword>
<sequence length="420" mass="45900">MGASQRRKWDEKSGLHVIEVAKELELGLFCQSPVRTWALWGKTLWDQPAHPDSSRGLSCQSPASFSTGVCSADAITEAQGQVLRAARTRLSPSAHPANGAVETLGSPLCSALGAQQPRFQHEERRAHGALSSGWALTRGGHPGAWSMQYPASSRHRIAGKQGARPPLLGDGEQNVGCWFKEDTCLLLWAELKGYSEMGTATLAGEEEELDKYAQCTALLTFPLKLAFLHGFEVAVQECQEKKRRLKAFYDLLTHESGRNPTVCKSGGIAEGFRGPLLLLLVAGLLVPAGAMHSPGLGHHFSVQTDVLYFLRASCIFATIRELLNSLFGDFLRALRRRRSHGAPPQADPYSKCWAGEAGGNEAALSRWRTLPGHKLQIHPSLHQCRASSTLQCVDMHPFTLKNLALINCNAIVAHLHRKNK</sequence>
<dbReference type="Proteomes" id="UP000296049">
    <property type="component" value="Unassembled WGS sequence"/>
</dbReference>
<accession>R0JSM3</accession>
<dbReference type="EMBL" id="KB743197">
    <property type="protein sequence ID" value="EOB00406.1"/>
    <property type="molecule type" value="Genomic_DNA"/>
</dbReference>
<name>R0JSM3_ANAPL</name>
<dbReference type="AlphaFoldDB" id="R0JSM3"/>
<proteinExistence type="predicted"/>